<dbReference type="Proteomes" id="UP000516437">
    <property type="component" value="Chromosome 2"/>
</dbReference>
<organism evidence="5 6">
    <name type="scientific">Morella rubra</name>
    <name type="common">Chinese bayberry</name>
    <dbReference type="NCBI Taxonomy" id="262757"/>
    <lineage>
        <taxon>Eukaryota</taxon>
        <taxon>Viridiplantae</taxon>
        <taxon>Streptophyta</taxon>
        <taxon>Embryophyta</taxon>
        <taxon>Tracheophyta</taxon>
        <taxon>Spermatophyta</taxon>
        <taxon>Magnoliopsida</taxon>
        <taxon>eudicotyledons</taxon>
        <taxon>Gunneridae</taxon>
        <taxon>Pentapetalae</taxon>
        <taxon>rosids</taxon>
        <taxon>fabids</taxon>
        <taxon>Fagales</taxon>
        <taxon>Myricaceae</taxon>
        <taxon>Morella</taxon>
    </lineage>
</organism>
<proteinExistence type="inferred from homology"/>
<comment type="subcellular location">
    <subcellularLocation>
        <location evidence="1">Secreted</location>
    </subcellularLocation>
</comment>
<keyword evidence="3" id="KW-0964">Secreted</keyword>
<dbReference type="PANTHER" id="PTHR31048">
    <property type="entry name" value="OS03G0233200 PROTEIN"/>
    <property type="match status" value="1"/>
</dbReference>
<dbReference type="CDD" id="cd09218">
    <property type="entry name" value="TLP-PA"/>
    <property type="match status" value="1"/>
</dbReference>
<dbReference type="EMBL" id="RXIC02000020">
    <property type="protein sequence ID" value="KAB1221189.1"/>
    <property type="molecule type" value="Genomic_DNA"/>
</dbReference>
<accession>A0A6A1W7D3</accession>
<dbReference type="InterPro" id="IPR001938">
    <property type="entry name" value="Thaumatin"/>
</dbReference>
<dbReference type="PROSITE" id="PS51367">
    <property type="entry name" value="THAUMATIN_2"/>
    <property type="match status" value="1"/>
</dbReference>
<dbReference type="FunFam" id="2.60.110.10:FF:000002">
    <property type="entry name" value="Thaumatin-like protein 1a"/>
    <property type="match status" value="1"/>
</dbReference>
<name>A0A6A1W7D3_9ROSI</name>
<sequence>MGSPCGEVALSSVTMKRFRDRNAEGKKVHEHSLVQCSNSKTKGLRVSSNFSATPVAEVETVAQNKFFDSSDSNVSEQTSDNARSFERLTTKSQVMKSNGFCITPGSIVWAKTARCIWWPAEFLIEKLGMWSFGYWSNIIRFKEMAEAAAGNKISRRDILLDEWNEEAGARRFEDQQLDALRMRLLADIVCTAWVQNHVPGRPIGAHSARITFKNNCPNTVWPGTLTADQKPQLSTTGFELAPQAFASLDVQAPWIGRFWARTGCSTDASGKFSCATADCASGQVACNGNGAIPPASLVEINIAANGGQDFYDVSLVDGFNLPVSVATQGGTGECKTSSCSANVNAACPADLQVKGSDGSVIACKSACTAFNQPQYCCTGAYDKPETCPPTKYSVIFENLCPQAYSYAYDDKNSTFTCSAAPSYVITFCP</sequence>
<dbReference type="SMART" id="SM00205">
    <property type="entry name" value="THN"/>
    <property type="match status" value="1"/>
</dbReference>
<evidence type="ECO:0000256" key="3">
    <source>
        <dbReference type="ARBA" id="ARBA00022525"/>
    </source>
</evidence>
<dbReference type="SUPFAM" id="SSF49870">
    <property type="entry name" value="Osmotin, thaumatin-like protein"/>
    <property type="match status" value="1"/>
</dbReference>
<evidence type="ECO:0000256" key="4">
    <source>
        <dbReference type="ARBA" id="ARBA00023157"/>
    </source>
</evidence>
<dbReference type="OrthoDB" id="430315at2759"/>
<evidence type="ECO:0000313" key="5">
    <source>
        <dbReference type="EMBL" id="KAB1221189.1"/>
    </source>
</evidence>
<dbReference type="Gene3D" id="2.60.110.10">
    <property type="entry name" value="Thaumatin"/>
    <property type="match status" value="1"/>
</dbReference>
<evidence type="ECO:0000256" key="2">
    <source>
        <dbReference type="ARBA" id="ARBA00010607"/>
    </source>
</evidence>
<gene>
    <name evidence="5" type="ORF">CJ030_MR2G025723</name>
</gene>
<dbReference type="InterPro" id="IPR017949">
    <property type="entry name" value="Thaumatin_CS"/>
</dbReference>
<keyword evidence="6" id="KW-1185">Reference proteome</keyword>
<protein>
    <submittedName>
        <fullName evidence="5">Thaumatin-like protein 1</fullName>
    </submittedName>
</protein>
<dbReference type="Pfam" id="PF00314">
    <property type="entry name" value="Thaumatin"/>
    <property type="match status" value="1"/>
</dbReference>
<evidence type="ECO:0000313" key="6">
    <source>
        <dbReference type="Proteomes" id="UP000516437"/>
    </source>
</evidence>
<comment type="caution">
    <text evidence="5">The sequence shown here is derived from an EMBL/GenBank/DDBJ whole genome shotgun (WGS) entry which is preliminary data.</text>
</comment>
<keyword evidence="4" id="KW-1015">Disulfide bond</keyword>
<dbReference type="InterPro" id="IPR037176">
    <property type="entry name" value="Osmotin/thaumatin-like_sf"/>
</dbReference>
<reference evidence="5 6" key="1">
    <citation type="journal article" date="2019" name="Plant Biotechnol. J.">
        <title>The red bayberry genome and genetic basis of sex determination.</title>
        <authorList>
            <person name="Jia H.M."/>
            <person name="Jia H.J."/>
            <person name="Cai Q.L."/>
            <person name="Wang Y."/>
            <person name="Zhao H.B."/>
            <person name="Yang W.F."/>
            <person name="Wang G.Y."/>
            <person name="Li Y.H."/>
            <person name="Zhan D.L."/>
            <person name="Shen Y.T."/>
            <person name="Niu Q.F."/>
            <person name="Chang L."/>
            <person name="Qiu J."/>
            <person name="Zhao L."/>
            <person name="Xie H.B."/>
            <person name="Fu W.Y."/>
            <person name="Jin J."/>
            <person name="Li X.W."/>
            <person name="Jiao Y."/>
            <person name="Zhou C.C."/>
            <person name="Tu T."/>
            <person name="Chai C.Y."/>
            <person name="Gao J.L."/>
            <person name="Fan L.J."/>
            <person name="van de Weg E."/>
            <person name="Wang J.Y."/>
            <person name="Gao Z.S."/>
        </authorList>
    </citation>
    <scope>NUCLEOTIDE SEQUENCE [LARGE SCALE GENOMIC DNA]</scope>
    <source>
        <tissue evidence="5">Leaves</tissue>
    </source>
</reference>
<dbReference type="AlphaFoldDB" id="A0A6A1W7D3"/>
<evidence type="ECO:0000256" key="1">
    <source>
        <dbReference type="ARBA" id="ARBA00004613"/>
    </source>
</evidence>
<dbReference type="GO" id="GO:0005576">
    <property type="term" value="C:extracellular region"/>
    <property type="evidence" value="ECO:0007669"/>
    <property type="project" value="UniProtKB-SubCell"/>
</dbReference>
<comment type="similarity">
    <text evidence="2">Belongs to the thaumatin family.</text>
</comment>
<dbReference type="PROSITE" id="PS00316">
    <property type="entry name" value="THAUMATIN_1"/>
    <property type="match status" value="1"/>
</dbReference>
<dbReference type="PRINTS" id="PR00347">
    <property type="entry name" value="THAUMATIN"/>
</dbReference>